<evidence type="ECO:0000256" key="5">
    <source>
        <dbReference type="ARBA" id="ARBA00022844"/>
    </source>
</evidence>
<evidence type="ECO:0000256" key="7">
    <source>
        <dbReference type="ARBA" id="ARBA00023093"/>
    </source>
</evidence>
<keyword evidence="12" id="KW-1185">Reference proteome</keyword>
<evidence type="ECO:0000313" key="11">
    <source>
        <dbReference type="EMBL" id="APC26056.1"/>
    </source>
</evidence>
<accession>A0A1J0FAP5</accession>
<keyword evidence="6 9" id="KW-0175">Coiled coil</keyword>
<sequence>MDPQQEGIVNTCFVTTRLPSWAGSRQNVTGSDLEGRPVPSETGPAGRPALASRLLTPLEDHAAAVNAIIEELKTQVAEMQTSVETIQQEVEALKQAHATAP</sequence>
<organism evidence="11 12">
    <name type="scientific">Bat mastadenovirus G</name>
    <dbReference type="NCBI Taxonomy" id="2015376"/>
    <lineage>
        <taxon>Viruses</taxon>
        <taxon>Varidnaviria</taxon>
        <taxon>Bamfordvirae</taxon>
        <taxon>Preplasmiviricota</taxon>
        <taxon>Polisuviricotina</taxon>
        <taxon>Pharingeaviricetes</taxon>
        <taxon>Rowavirales</taxon>
        <taxon>Adenoviridae</taxon>
        <taxon>Mastadenovirus</taxon>
        <taxon>Mastadenovirus magnauris</taxon>
    </lineage>
</organism>
<evidence type="ECO:0000256" key="4">
    <source>
        <dbReference type="ARBA" id="ARBA00022581"/>
    </source>
</evidence>
<reference evidence="11 12" key="1">
    <citation type="journal article" date="2016" name="J. Virol.">
        <title>Evolution and cryo-EM capsid structure of a North American bat adenovirus and its relationship to other mastadenoviruses.</title>
        <authorList>
            <person name="Hackenbrack N."/>
            <person name="Rogers M.B."/>
            <person name="Ashley R.E."/>
            <person name="Keel M.K."/>
            <person name="Kubiski S.V."/>
            <person name="Bryan J.A."/>
            <person name="Ghedin E."/>
            <person name="Holmes E.C."/>
            <person name="Hafenstein S.L."/>
            <person name="Allison A.B."/>
        </authorList>
    </citation>
    <scope>NUCLEOTIDE SEQUENCE [LARGE SCALE GENOMIC DNA]</scope>
    <source>
        <strain evidence="11">250-A</strain>
    </source>
</reference>
<dbReference type="OrthoDB" id="14287at10239"/>
<dbReference type="Proteomes" id="UP000204594">
    <property type="component" value="Segment"/>
</dbReference>
<evidence type="ECO:0000256" key="10">
    <source>
        <dbReference type="SAM" id="MobiDB-lite"/>
    </source>
</evidence>
<proteinExistence type="inferred from homology"/>
<feature type="coiled-coil region" evidence="9">
    <location>
        <begin position="69"/>
        <end position="96"/>
    </location>
</feature>
<dbReference type="GeneID" id="39105718"/>
<dbReference type="GO" id="GO:0031423">
    <property type="term" value="F:hexon binding"/>
    <property type="evidence" value="ECO:0007669"/>
    <property type="project" value="InterPro"/>
</dbReference>
<name>A0A1J0FAP5_9ADEN</name>
<dbReference type="KEGG" id="vg:39105718"/>
<keyword evidence="5" id="KW-0946">Virion</keyword>
<dbReference type="RefSeq" id="YP_009325334.1">
    <property type="nucleotide sequence ID" value="NC_031948.1"/>
</dbReference>
<evidence type="ECO:0000256" key="2">
    <source>
        <dbReference type="ARBA" id="ARBA00022561"/>
    </source>
</evidence>
<keyword evidence="7" id="KW-1232">Capsid decoration protein</keyword>
<comment type="similarity">
    <text evidence="1">Belongs to the adenoviridae hexon-interlacing protein family.</text>
</comment>
<keyword evidence="2" id="KW-0167">Capsid protein</keyword>
<keyword evidence="8" id="KW-1160">Virus entry into host cell</keyword>
<evidence type="ECO:0000256" key="9">
    <source>
        <dbReference type="SAM" id="Coils"/>
    </source>
</evidence>
<evidence type="ECO:0000256" key="3">
    <source>
        <dbReference type="ARBA" id="ARBA00022562"/>
    </source>
</evidence>
<dbReference type="InterPro" id="IPR005641">
    <property type="entry name" value="Hexon_assoc_IX"/>
</dbReference>
<dbReference type="Pfam" id="PF03955">
    <property type="entry name" value="Adeno_PIX"/>
    <property type="match status" value="1"/>
</dbReference>
<dbReference type="GO" id="GO:0046718">
    <property type="term" value="P:symbiont entry into host cell"/>
    <property type="evidence" value="ECO:0007669"/>
    <property type="project" value="UniProtKB-KW"/>
</dbReference>
<evidence type="ECO:0000256" key="8">
    <source>
        <dbReference type="ARBA" id="ARBA00023296"/>
    </source>
</evidence>
<evidence type="ECO:0000313" key="12">
    <source>
        <dbReference type="Proteomes" id="UP000204594"/>
    </source>
</evidence>
<protein>
    <submittedName>
        <fullName evidence="11">IX</fullName>
    </submittedName>
</protein>
<keyword evidence="3" id="KW-1048">Host nucleus</keyword>
<dbReference type="EMBL" id="KX871230">
    <property type="protein sequence ID" value="APC26056.1"/>
    <property type="molecule type" value="Genomic_DNA"/>
</dbReference>
<keyword evidence="4" id="KW-0945">Host-virus interaction</keyword>
<feature type="region of interest" description="Disordered" evidence="10">
    <location>
        <begin position="22"/>
        <end position="48"/>
    </location>
</feature>
<evidence type="ECO:0000256" key="6">
    <source>
        <dbReference type="ARBA" id="ARBA00023054"/>
    </source>
</evidence>
<evidence type="ECO:0000256" key="1">
    <source>
        <dbReference type="ARBA" id="ARBA00010950"/>
    </source>
</evidence>
<dbReference type="GO" id="GO:0098021">
    <property type="term" value="C:viral capsid, decoration"/>
    <property type="evidence" value="ECO:0007669"/>
    <property type="project" value="UniProtKB-KW"/>
</dbReference>